<sequence>MTKDHPYTGVGIGNFKYFFQEYSGSPREYSDAHSVIFNMSSEIGVPFMVLSIILTITIGIRALIDYFRCKNRRVKVNNIAIMCIITVFILYGNLTGISFQTTSEIYSFTPTFIILFGLFYVDYVEEF</sequence>
<name>A0ABN1KQ56_CLOSU</name>
<keyword evidence="3" id="KW-1185">Reference proteome</keyword>
<keyword evidence="1" id="KW-1133">Transmembrane helix</keyword>
<proteinExistence type="predicted"/>
<feature type="transmembrane region" description="Helical" evidence="1">
    <location>
        <begin position="76"/>
        <end position="99"/>
    </location>
</feature>
<dbReference type="EMBL" id="BAAACI010000006">
    <property type="protein sequence ID" value="GAA0773278.1"/>
    <property type="molecule type" value="Genomic_DNA"/>
</dbReference>
<organism evidence="2 3">
    <name type="scientific">Clostridium subterminale</name>
    <dbReference type="NCBI Taxonomy" id="1550"/>
    <lineage>
        <taxon>Bacteria</taxon>
        <taxon>Bacillati</taxon>
        <taxon>Bacillota</taxon>
        <taxon>Clostridia</taxon>
        <taxon>Eubacteriales</taxon>
        <taxon>Clostridiaceae</taxon>
        <taxon>Clostridium</taxon>
    </lineage>
</organism>
<reference evidence="2 3" key="1">
    <citation type="journal article" date="2019" name="Int. J. Syst. Evol. Microbiol.">
        <title>The Global Catalogue of Microorganisms (GCM) 10K type strain sequencing project: providing services to taxonomists for standard genome sequencing and annotation.</title>
        <authorList>
            <consortium name="The Broad Institute Genomics Platform"/>
            <consortium name="The Broad Institute Genome Sequencing Center for Infectious Disease"/>
            <person name="Wu L."/>
            <person name="Ma J."/>
        </authorList>
    </citation>
    <scope>NUCLEOTIDE SEQUENCE [LARGE SCALE GENOMIC DNA]</scope>
    <source>
        <strain evidence="2 3">JCM 1417</strain>
    </source>
</reference>
<evidence type="ECO:0000313" key="2">
    <source>
        <dbReference type="EMBL" id="GAA0773278.1"/>
    </source>
</evidence>
<evidence type="ECO:0000256" key="1">
    <source>
        <dbReference type="SAM" id="Phobius"/>
    </source>
</evidence>
<feature type="transmembrane region" description="Helical" evidence="1">
    <location>
        <begin position="105"/>
        <end position="124"/>
    </location>
</feature>
<keyword evidence="1" id="KW-0472">Membrane</keyword>
<keyword evidence="1" id="KW-0812">Transmembrane</keyword>
<protein>
    <recommendedName>
        <fullName evidence="4">O-antigen polymerase</fullName>
    </recommendedName>
</protein>
<feature type="transmembrane region" description="Helical" evidence="1">
    <location>
        <begin position="43"/>
        <end position="64"/>
    </location>
</feature>
<evidence type="ECO:0008006" key="4">
    <source>
        <dbReference type="Google" id="ProtNLM"/>
    </source>
</evidence>
<gene>
    <name evidence="2" type="ORF">GCM10008908_21220</name>
</gene>
<accession>A0ABN1KQ56</accession>
<dbReference type="Proteomes" id="UP001501047">
    <property type="component" value="Unassembled WGS sequence"/>
</dbReference>
<dbReference type="RefSeq" id="WP_343826260.1">
    <property type="nucleotide sequence ID" value="NZ_BAAACI010000006.1"/>
</dbReference>
<evidence type="ECO:0000313" key="3">
    <source>
        <dbReference type="Proteomes" id="UP001501047"/>
    </source>
</evidence>
<comment type="caution">
    <text evidence="2">The sequence shown here is derived from an EMBL/GenBank/DDBJ whole genome shotgun (WGS) entry which is preliminary data.</text>
</comment>